<dbReference type="PANTHER" id="PTHR43478">
    <property type="entry name" value="NA+/H+ ANTIPORTER-RELATED"/>
    <property type="match status" value="1"/>
</dbReference>
<feature type="transmembrane region" description="Helical" evidence="1">
    <location>
        <begin position="85"/>
        <end position="104"/>
    </location>
</feature>
<evidence type="ECO:0000313" key="2">
    <source>
        <dbReference type="EMBL" id="MDP5136731.1"/>
    </source>
</evidence>
<keyword evidence="3" id="KW-1185">Reference proteome</keyword>
<dbReference type="EMBL" id="JAPJDZ010000029">
    <property type="protein sequence ID" value="MDP5136731.1"/>
    <property type="molecule type" value="Genomic_DNA"/>
</dbReference>
<name>A0ABT9I039_9GAMM</name>
<dbReference type="Proteomes" id="UP001231109">
    <property type="component" value="Unassembled WGS sequence"/>
</dbReference>
<proteinExistence type="predicted"/>
<reference evidence="2 3" key="1">
    <citation type="submission" date="2022-11" db="EMBL/GenBank/DDBJ databases">
        <title>Viruses from the air-sea interface of a natural surface slick.</title>
        <authorList>
            <person name="Rahlff J."/>
            <person name="Holmfeldt K."/>
        </authorList>
    </citation>
    <scope>NUCLEOTIDE SEQUENCE [LARGE SCALE GENOMIC DNA]</scope>
    <source>
        <strain evidence="2 3">SMS4</strain>
    </source>
</reference>
<sequence>MMSADTLVESLAEPVAAAAEAAATITPSALSLIPPFTVLAIAIWLKRPILALVMGAIVGLLLLSPVGALDNFAETSLRVMQDETIGWLILVCGGFGSLIALLVHTGGAFA</sequence>
<keyword evidence="1" id="KW-1133">Transmembrane helix</keyword>
<keyword evidence="1" id="KW-0812">Transmembrane</keyword>
<organism evidence="2 3">
    <name type="scientific">Rheinheimera baltica</name>
    <dbReference type="NCBI Taxonomy" id="67576"/>
    <lineage>
        <taxon>Bacteria</taxon>
        <taxon>Pseudomonadati</taxon>
        <taxon>Pseudomonadota</taxon>
        <taxon>Gammaproteobacteria</taxon>
        <taxon>Chromatiales</taxon>
        <taxon>Chromatiaceae</taxon>
        <taxon>Rheinheimera</taxon>
    </lineage>
</organism>
<evidence type="ECO:0000256" key="1">
    <source>
        <dbReference type="SAM" id="Phobius"/>
    </source>
</evidence>
<comment type="caution">
    <text evidence="2">The sequence shown here is derived from an EMBL/GenBank/DDBJ whole genome shotgun (WGS) entry which is preliminary data.</text>
</comment>
<feature type="transmembrane region" description="Helical" evidence="1">
    <location>
        <begin position="21"/>
        <end position="43"/>
    </location>
</feature>
<keyword evidence="1" id="KW-0472">Membrane</keyword>
<feature type="non-terminal residue" evidence="2">
    <location>
        <position position="110"/>
    </location>
</feature>
<protein>
    <submittedName>
        <fullName evidence="2">Sodium:proton antiporter</fullName>
    </submittedName>
</protein>
<gene>
    <name evidence="2" type="ORF">ORJ04_12310</name>
</gene>
<dbReference type="PANTHER" id="PTHR43478:SF1">
    <property type="entry name" value="NA+_H+ ANTIPORTER NHAC-LIKE C-TERMINAL DOMAIN-CONTAINING PROTEIN"/>
    <property type="match status" value="1"/>
</dbReference>
<feature type="transmembrane region" description="Helical" evidence="1">
    <location>
        <begin position="49"/>
        <end position="73"/>
    </location>
</feature>
<accession>A0ABT9I039</accession>
<evidence type="ECO:0000313" key="3">
    <source>
        <dbReference type="Proteomes" id="UP001231109"/>
    </source>
</evidence>